<dbReference type="SMART" id="SM00120">
    <property type="entry name" value="HX"/>
    <property type="match status" value="4"/>
</dbReference>
<feature type="binding site" evidence="20">
    <location>
        <position position="195"/>
    </location>
    <ligand>
        <name>Zn(2+)</name>
        <dbReference type="ChEBI" id="CHEBI:29105"/>
        <label>1</label>
    </ligand>
</feature>
<dbReference type="PROSITE" id="PS00024">
    <property type="entry name" value="HEMOPEXIN"/>
    <property type="match status" value="1"/>
</dbReference>
<dbReference type="CDD" id="cd04278">
    <property type="entry name" value="ZnMc_MMP"/>
    <property type="match status" value="1"/>
</dbReference>
<evidence type="ECO:0000256" key="14">
    <source>
        <dbReference type="ARBA" id="ARBA00023145"/>
    </source>
</evidence>
<evidence type="ECO:0000313" key="27">
    <source>
        <dbReference type="Proteomes" id="UP000694397"/>
    </source>
</evidence>
<dbReference type="InterPro" id="IPR024079">
    <property type="entry name" value="MetalloPept_cat_dom_sf"/>
</dbReference>
<feature type="binding site" evidence="20">
    <location>
        <position position="288"/>
    </location>
    <ligand>
        <name>Ca(2+)</name>
        <dbReference type="ChEBI" id="CHEBI:29108"/>
        <label>4</label>
    </ligand>
</feature>
<dbReference type="SUPFAM" id="SSF50923">
    <property type="entry name" value="Hemopexin-like domain"/>
    <property type="match status" value="1"/>
</dbReference>
<dbReference type="PROSITE" id="PS51642">
    <property type="entry name" value="HEMOPEXIN_2"/>
    <property type="match status" value="4"/>
</dbReference>
<feature type="binding site" evidence="20">
    <location>
        <position position="123"/>
    </location>
    <ligand>
        <name>Ca(2+)</name>
        <dbReference type="ChEBI" id="CHEBI:29108"/>
        <label>1</label>
    </ligand>
</feature>
<dbReference type="GO" id="GO:0006508">
    <property type="term" value="P:proteolysis"/>
    <property type="evidence" value="ECO:0007669"/>
    <property type="project" value="UniProtKB-KW"/>
</dbReference>
<dbReference type="InterPro" id="IPR001818">
    <property type="entry name" value="Pept_M10_metallopeptidase"/>
</dbReference>
<dbReference type="SUPFAM" id="SSF55486">
    <property type="entry name" value="Metalloproteases ('zincins'), catalytic domain"/>
    <property type="match status" value="1"/>
</dbReference>
<evidence type="ECO:0000256" key="3">
    <source>
        <dbReference type="ARBA" id="ARBA00022525"/>
    </source>
</evidence>
<evidence type="ECO:0000256" key="2">
    <source>
        <dbReference type="ARBA" id="ARBA00010370"/>
    </source>
</evidence>
<keyword evidence="4" id="KW-0272">Extracellular matrix</keyword>
<dbReference type="PROSITE" id="PS00546">
    <property type="entry name" value="CYSTEINE_SWITCH"/>
    <property type="match status" value="1"/>
</dbReference>
<evidence type="ECO:0000256" key="5">
    <source>
        <dbReference type="ARBA" id="ARBA00022670"/>
    </source>
</evidence>
<keyword evidence="9" id="KW-0378">Hydrolase</keyword>
<evidence type="ECO:0000256" key="21">
    <source>
        <dbReference type="PIRSR" id="PIRSR621190-3"/>
    </source>
</evidence>
<protein>
    <recommendedName>
        <fullName evidence="17">interstitial collagenase</fullName>
        <ecNumber evidence="17">3.4.24.7</ecNumber>
    </recommendedName>
</protein>
<evidence type="ECO:0000256" key="12">
    <source>
        <dbReference type="ARBA" id="ARBA00023049"/>
    </source>
</evidence>
<feature type="repeat" description="Hemopexin" evidence="23">
    <location>
        <begin position="425"/>
        <end position="468"/>
    </location>
</feature>
<dbReference type="FunFam" id="2.110.10.10:FF:000002">
    <property type="entry name" value="Matrix metallopeptidase 3"/>
    <property type="match status" value="1"/>
</dbReference>
<feature type="repeat" description="Hemopexin" evidence="23">
    <location>
        <begin position="278"/>
        <end position="327"/>
    </location>
</feature>
<feature type="modified residue" description="Phosphotyrosine; by PKDCC" evidence="22">
    <location>
        <position position="363"/>
    </location>
</feature>
<feature type="active site" evidence="18">
    <location>
        <position position="219"/>
    </location>
</feature>
<evidence type="ECO:0000256" key="10">
    <source>
        <dbReference type="ARBA" id="ARBA00022833"/>
    </source>
</evidence>
<dbReference type="Pfam" id="PF01471">
    <property type="entry name" value="PG_binding_1"/>
    <property type="match status" value="1"/>
</dbReference>
<name>A0A8C9SHY9_SCLFO</name>
<keyword evidence="15 21" id="KW-1015">Disulfide bond</keyword>
<dbReference type="GO" id="GO:0030198">
    <property type="term" value="P:extracellular matrix organization"/>
    <property type="evidence" value="ECO:0007669"/>
    <property type="project" value="TreeGrafter"/>
</dbReference>
<evidence type="ECO:0000256" key="8">
    <source>
        <dbReference type="ARBA" id="ARBA00022737"/>
    </source>
</evidence>
<dbReference type="GO" id="GO:0030574">
    <property type="term" value="P:collagen catabolic process"/>
    <property type="evidence" value="ECO:0007669"/>
    <property type="project" value="UniProtKB-KW"/>
</dbReference>
<feature type="binding site" evidence="20">
    <location>
        <position position="193"/>
    </location>
    <ligand>
        <name>Ca(2+)</name>
        <dbReference type="ChEBI" id="CHEBI:29108"/>
        <label>2</label>
    </ligand>
</feature>
<evidence type="ECO:0000256" key="19">
    <source>
        <dbReference type="PIRSR" id="PIRSR001191-2"/>
    </source>
</evidence>
<evidence type="ECO:0000256" key="1">
    <source>
        <dbReference type="ARBA" id="ARBA00004498"/>
    </source>
</evidence>
<evidence type="ECO:0000256" key="13">
    <source>
        <dbReference type="ARBA" id="ARBA00023105"/>
    </source>
</evidence>
<feature type="binding site" evidence="20">
    <location>
        <position position="169"/>
    </location>
    <ligand>
        <name>Zn(2+)</name>
        <dbReference type="ChEBI" id="CHEBI:29105"/>
        <label>1</label>
    </ligand>
</feature>
<dbReference type="Gene3D" id="3.40.390.10">
    <property type="entry name" value="Collagenase (Catalytic Domain)"/>
    <property type="match status" value="1"/>
</dbReference>
<dbReference type="KEGG" id="sfm:108921509"/>
<feature type="binding site" evidence="20">
    <location>
        <position position="236"/>
    </location>
    <ligand>
        <name>Zn(2+)</name>
        <dbReference type="ChEBI" id="CHEBI:29105"/>
        <label>2</label>
        <note>catalytic</note>
    </ligand>
</feature>
<dbReference type="Gene3D" id="2.110.10.10">
    <property type="entry name" value="Hemopexin-like domain"/>
    <property type="match status" value="1"/>
</dbReference>
<evidence type="ECO:0000256" key="11">
    <source>
        <dbReference type="ARBA" id="ARBA00022837"/>
    </source>
</evidence>
<evidence type="ECO:0000256" key="15">
    <source>
        <dbReference type="ARBA" id="ARBA00023157"/>
    </source>
</evidence>
<feature type="binding site" evidence="20">
    <location>
        <position position="200"/>
    </location>
    <ligand>
        <name>Ca(2+)</name>
        <dbReference type="ChEBI" id="CHEBI:29108"/>
        <label>1</label>
    </ligand>
</feature>
<dbReference type="CDD" id="cd00094">
    <property type="entry name" value="HX"/>
    <property type="match status" value="1"/>
</dbReference>
<evidence type="ECO:0000256" key="16">
    <source>
        <dbReference type="ARBA" id="ARBA00036005"/>
    </source>
</evidence>
<dbReference type="SUPFAM" id="SSF47090">
    <property type="entry name" value="PGBD-like"/>
    <property type="match status" value="1"/>
</dbReference>
<keyword evidence="11 20" id="KW-0106">Calcium</keyword>
<feature type="repeat" description="Hemopexin" evidence="23">
    <location>
        <begin position="376"/>
        <end position="424"/>
    </location>
</feature>
<comment type="cofactor">
    <cofactor evidence="20">
        <name>Ca(2+)</name>
        <dbReference type="ChEBI" id="CHEBI:29108"/>
    </cofactor>
    <text evidence="20">Can bind about 5 Ca(2+) ions per subunit.</text>
</comment>
<evidence type="ECO:0000256" key="20">
    <source>
        <dbReference type="PIRSR" id="PIRSR621190-2"/>
    </source>
</evidence>
<dbReference type="InterPro" id="IPR021190">
    <property type="entry name" value="Pept_M10A"/>
</dbReference>
<evidence type="ECO:0000313" key="26">
    <source>
        <dbReference type="Ensembl" id="ENSSFOP00015033296.2"/>
    </source>
</evidence>
<feature type="domain" description="Peptidase metallopeptidase" evidence="25">
    <location>
        <begin position="104"/>
        <end position="264"/>
    </location>
</feature>
<comment type="similarity">
    <text evidence="2">Belongs to the peptidase M10A family.</text>
</comment>
<dbReference type="AlphaFoldDB" id="A0A8C9SHY9"/>
<dbReference type="InterPro" id="IPR006026">
    <property type="entry name" value="Peptidase_Metallo"/>
</dbReference>
<dbReference type="Pfam" id="PF00045">
    <property type="entry name" value="Hemopexin"/>
    <property type="match status" value="3"/>
</dbReference>
<keyword evidence="14" id="KW-0865">Zymogen</keyword>
<dbReference type="InterPro" id="IPR000585">
    <property type="entry name" value="Hemopexin-like_dom"/>
</dbReference>
<feature type="disulfide bond" evidence="21">
    <location>
        <begin position="281"/>
        <end position="468"/>
    </location>
</feature>
<dbReference type="InterPro" id="IPR021158">
    <property type="entry name" value="Pept_M10A_Zn_BS"/>
</dbReference>
<keyword evidence="27" id="KW-1185">Reference proteome</keyword>
<keyword evidence="13" id="KW-0177">Collagen degradation</keyword>
<comment type="catalytic activity">
    <reaction evidence="16">
        <text>Cleavage of the triple helix of collagen at about three-quarters of the length of the molecule from the N-terminus, at 775-Gly-|-Ile-776 in the alpha1(I) chain. Cleaves synthetic substrates and alpha-macroglobulins at bonds where P1' is a hydrophobic residue.</text>
        <dbReference type="EC" id="3.4.24.7"/>
    </reaction>
</comment>
<feature type="binding site" evidence="19">
    <location>
        <position position="228"/>
    </location>
    <ligand>
        <name>Zn(2+)</name>
        <dbReference type="ChEBI" id="CHEBI:29105"/>
        <label>2</label>
        <note>catalytic</note>
    </ligand>
</feature>
<dbReference type="GO" id="GO:0004222">
    <property type="term" value="F:metalloendopeptidase activity"/>
    <property type="evidence" value="ECO:0007669"/>
    <property type="project" value="UniProtKB-EC"/>
</dbReference>
<feature type="binding site" evidence="20">
    <location>
        <position position="175"/>
    </location>
    <ligand>
        <name>Ca(2+)</name>
        <dbReference type="ChEBI" id="CHEBI:29108"/>
        <label>3</label>
    </ligand>
</feature>
<feature type="binding site" evidence="20">
    <location>
        <position position="182"/>
    </location>
    <ligand>
        <name>Zn(2+)</name>
        <dbReference type="ChEBI" id="CHEBI:29105"/>
        <label>1</label>
    </ligand>
</feature>
<feature type="binding site" evidence="20">
    <location>
        <position position="334"/>
    </location>
    <ligand>
        <name>Ca(2+)</name>
        <dbReference type="ChEBI" id="CHEBI:29108"/>
        <label>5</label>
    </ligand>
</feature>
<dbReference type="GO" id="GO:0008270">
    <property type="term" value="F:zinc ion binding"/>
    <property type="evidence" value="ECO:0007669"/>
    <property type="project" value="InterPro"/>
</dbReference>
<dbReference type="GO" id="GO:0031012">
    <property type="term" value="C:extracellular matrix"/>
    <property type="evidence" value="ECO:0007669"/>
    <property type="project" value="InterPro"/>
</dbReference>
<feature type="signal peptide" evidence="24">
    <location>
        <begin position="1"/>
        <end position="18"/>
    </location>
</feature>
<evidence type="ECO:0000256" key="4">
    <source>
        <dbReference type="ARBA" id="ARBA00022530"/>
    </source>
</evidence>
<dbReference type="SMART" id="SM00235">
    <property type="entry name" value="ZnMc"/>
    <property type="match status" value="1"/>
</dbReference>
<feature type="binding site" evidence="19">
    <location>
        <position position="218"/>
    </location>
    <ligand>
        <name>Zn(2+)</name>
        <dbReference type="ChEBI" id="CHEBI:29105"/>
        <label>2</label>
        <note>catalytic</note>
    </ligand>
</feature>
<feature type="binding site" evidence="20">
    <location>
        <position position="167"/>
    </location>
    <ligand>
        <name>Zn(2+)</name>
        <dbReference type="ChEBI" id="CHEBI:29105"/>
        <label>1</label>
    </ligand>
</feature>
<evidence type="ECO:0000256" key="17">
    <source>
        <dbReference type="ARBA" id="ARBA00038924"/>
    </source>
</evidence>
<dbReference type="Pfam" id="PF00413">
    <property type="entry name" value="Peptidase_M10"/>
    <property type="match status" value="1"/>
</dbReference>
<dbReference type="Proteomes" id="UP000694397">
    <property type="component" value="Chromosome 25"/>
</dbReference>
<keyword evidence="5" id="KW-0645">Protease</keyword>
<evidence type="ECO:0000256" key="24">
    <source>
        <dbReference type="SAM" id="SignalP"/>
    </source>
</evidence>
<feature type="binding site" evidence="20">
    <location>
        <position position="157"/>
    </location>
    <ligand>
        <name>Ca(2+)</name>
        <dbReference type="ChEBI" id="CHEBI:29108"/>
        <label>2</label>
    </ligand>
</feature>
<feature type="binding site" evidence="20">
    <location>
        <position position="197"/>
    </location>
    <ligand>
        <name>Ca(2+)</name>
        <dbReference type="ChEBI" id="CHEBI:29108"/>
        <label>3</label>
    </ligand>
</feature>
<gene>
    <name evidence="26" type="primary">LOC114909087</name>
</gene>
<dbReference type="PANTHER" id="PTHR10201:SF151">
    <property type="entry name" value="INTERSTITIAL COLLAGENASE"/>
    <property type="match status" value="1"/>
</dbReference>
<dbReference type="InterPro" id="IPR033739">
    <property type="entry name" value="M10A_MMP"/>
</dbReference>
<evidence type="ECO:0000259" key="25">
    <source>
        <dbReference type="SMART" id="SM00235"/>
    </source>
</evidence>
<reference evidence="26" key="3">
    <citation type="submission" date="2025-09" db="UniProtKB">
        <authorList>
            <consortium name="Ensembl"/>
        </authorList>
    </citation>
    <scope>IDENTIFICATION</scope>
</reference>
<evidence type="ECO:0000256" key="22">
    <source>
        <dbReference type="PIRSR" id="PIRSR621190-4"/>
    </source>
</evidence>
<dbReference type="PIRSF" id="PIRSF001191">
    <property type="entry name" value="Peptidase_M10A_matrix"/>
    <property type="match status" value="1"/>
</dbReference>
<keyword evidence="8" id="KW-0677">Repeat</keyword>
<evidence type="ECO:0000256" key="9">
    <source>
        <dbReference type="ARBA" id="ARBA00022801"/>
    </source>
</evidence>
<feature type="binding site" evidence="20">
    <location>
        <position position="332"/>
    </location>
    <ligand>
        <name>Ca(2+)</name>
        <dbReference type="ChEBI" id="CHEBI:29108"/>
        <label>4</label>
    </ligand>
</feature>
<dbReference type="Ensembl" id="ENSSFOT00015033663.2">
    <property type="protein sequence ID" value="ENSSFOP00015033296.2"/>
    <property type="gene ID" value="ENSSFOG00015021247.2"/>
</dbReference>
<dbReference type="InterPro" id="IPR036365">
    <property type="entry name" value="PGBD-like_sf"/>
</dbReference>
<dbReference type="PRINTS" id="PR00138">
    <property type="entry name" value="MATRIXIN"/>
</dbReference>
<comment type="cofactor">
    <cofactor evidence="20">
        <name>Zn(2+)</name>
        <dbReference type="ChEBI" id="CHEBI:29105"/>
    </cofactor>
    <text evidence="20">Binds 2 Zn(2+) ions per subunit.</text>
</comment>
<reference evidence="26" key="2">
    <citation type="submission" date="2025-08" db="UniProtKB">
        <authorList>
            <consortium name="Ensembl"/>
        </authorList>
    </citation>
    <scope>IDENTIFICATION</scope>
</reference>
<evidence type="ECO:0000256" key="23">
    <source>
        <dbReference type="PROSITE-ProRule" id="PRU01011"/>
    </source>
</evidence>
<feature type="binding site" evidence="20">
    <location>
        <position position="200"/>
    </location>
    <ligand>
        <name>Ca(2+)</name>
        <dbReference type="ChEBI" id="CHEBI:29108"/>
        <label>3</label>
    </ligand>
</feature>
<feature type="binding site" evidence="19">
    <location>
        <position position="222"/>
    </location>
    <ligand>
        <name>Zn(2+)</name>
        <dbReference type="ChEBI" id="CHEBI:29105"/>
        <label>2</label>
        <note>catalytic</note>
    </ligand>
</feature>
<dbReference type="InterPro" id="IPR018487">
    <property type="entry name" value="Hemopexin-like_repeat"/>
</dbReference>
<keyword evidence="10 19" id="KW-0862">Zinc</keyword>
<dbReference type="InterPro" id="IPR018486">
    <property type="entry name" value="Hemopexin_CS"/>
</dbReference>
<dbReference type="GeneTree" id="ENSGT00940000154907"/>
<comment type="subcellular location">
    <subcellularLocation>
        <location evidence="1">Secreted</location>
        <location evidence="1">Extracellular space</location>
        <location evidence="1">Extracellular matrix</location>
    </subcellularLocation>
</comment>
<keyword evidence="12" id="KW-0482">Metalloprotease</keyword>
<evidence type="ECO:0000256" key="6">
    <source>
        <dbReference type="ARBA" id="ARBA00022723"/>
    </source>
</evidence>
<evidence type="ECO:0000256" key="18">
    <source>
        <dbReference type="PIRSR" id="PIRSR001191-1"/>
    </source>
</evidence>
<keyword evidence="7 24" id="KW-0732">Signal</keyword>
<feature type="binding site" evidence="20">
    <location>
        <position position="382"/>
    </location>
    <ligand>
        <name>Ca(2+)</name>
        <dbReference type="ChEBI" id="CHEBI:29108"/>
        <label>5</label>
    </ligand>
</feature>
<dbReference type="EC" id="3.4.24.7" evidence="17"/>
<reference evidence="26 27" key="1">
    <citation type="submission" date="2019-04" db="EMBL/GenBank/DDBJ databases">
        <authorList>
            <consortium name="Wellcome Sanger Institute Data Sharing"/>
        </authorList>
    </citation>
    <scope>NUCLEOTIDE SEQUENCE [LARGE SCALE GENOMIC DNA]</scope>
</reference>
<sequence length="468" mass="52773">MKALSVCILICLVAEAHCSPLLPPLSSDEDENVAKTYLMKFYDLTNETDSDLHRGVHQMTLKLKEMQQFFGLEVTGVLDSNTLEVMKKPRCGVPDLAEYTTFPGNLKWQSNSVTYRIVNYTPDLPQSEVDRAIENALQVWARVTPLRFTRLYTGVADIMISFGRRDHGDGYPFDGPDGILAHAFPPSVGLGGDAHFDEDETFTSQSSSGYNLFLVATHEFGHALGLSHSMDPGALMYPHYTYTDPERFSLPLDDIKGIQFLYGPNPEKPVDPTPPTTPNACDPNLTIDAVTTLRGEMMFFKNRFFWRVYSLSNQPQLSLIKSFWPDIPDDIDAAYESLSRDWVFVFKGEKVWALSGYTLVSGYPKTLSSMGLPATVKKITAALYDEASGKVLFFDNKYYYSYDETIEKMDKGFPKLVEESFSGMRGRITAAFQYRGFTYLLSGPSVYEFGSRTKKLFRVLENSYFLSC</sequence>
<feature type="binding site" description="in inhibited form" evidence="20">
    <location>
        <position position="91"/>
    </location>
    <ligand>
        <name>Zn(2+)</name>
        <dbReference type="ChEBI" id="CHEBI:29105"/>
        <label>2</label>
        <note>catalytic</note>
    </ligand>
</feature>
<evidence type="ECO:0000256" key="7">
    <source>
        <dbReference type="ARBA" id="ARBA00022729"/>
    </source>
</evidence>
<dbReference type="InterPro" id="IPR002477">
    <property type="entry name" value="Peptidoglycan-bd-like"/>
</dbReference>
<keyword evidence="3" id="KW-0964">Secreted</keyword>
<feature type="repeat" description="Hemopexin" evidence="23">
    <location>
        <begin position="328"/>
        <end position="374"/>
    </location>
</feature>
<proteinExistence type="inferred from homology"/>
<keyword evidence="6 19" id="KW-0479">Metal-binding</keyword>
<feature type="chain" id="PRO_5034066247" description="interstitial collagenase" evidence="24">
    <location>
        <begin position="19"/>
        <end position="468"/>
    </location>
</feature>
<organism evidence="26 27">
    <name type="scientific">Scleropages formosus</name>
    <name type="common">Asian bonytongue</name>
    <name type="synonym">Osteoglossum formosum</name>
    <dbReference type="NCBI Taxonomy" id="113540"/>
    <lineage>
        <taxon>Eukaryota</taxon>
        <taxon>Metazoa</taxon>
        <taxon>Chordata</taxon>
        <taxon>Craniata</taxon>
        <taxon>Vertebrata</taxon>
        <taxon>Euteleostomi</taxon>
        <taxon>Actinopterygii</taxon>
        <taxon>Neopterygii</taxon>
        <taxon>Teleostei</taxon>
        <taxon>Osteoglossocephala</taxon>
        <taxon>Osteoglossomorpha</taxon>
        <taxon>Osteoglossiformes</taxon>
        <taxon>Osteoglossidae</taxon>
        <taxon>Scleropages</taxon>
    </lineage>
</organism>
<feature type="binding site" evidence="20">
    <location>
        <position position="174"/>
    </location>
    <ligand>
        <name>Ca(2+)</name>
        <dbReference type="ChEBI" id="CHEBI:29108"/>
        <label>3</label>
    </ligand>
</feature>
<feature type="binding site" evidence="20">
    <location>
        <position position="191"/>
    </location>
    <ligand>
        <name>Ca(2+)</name>
        <dbReference type="ChEBI" id="CHEBI:29108"/>
        <label>2</label>
    </ligand>
</feature>
<dbReference type="PANTHER" id="PTHR10201">
    <property type="entry name" value="MATRIX METALLOPROTEINASE"/>
    <property type="match status" value="1"/>
</dbReference>
<dbReference type="InterPro" id="IPR036375">
    <property type="entry name" value="Hemopexin-like_dom_sf"/>
</dbReference>
<accession>A0A8C9SHY9</accession>
<dbReference type="FunFam" id="3.40.390.10:FF:000007">
    <property type="entry name" value="Collagenase 3"/>
    <property type="match status" value="1"/>
</dbReference>